<dbReference type="EMBL" id="MU853406">
    <property type="protein sequence ID" value="KAK4135280.1"/>
    <property type="molecule type" value="Genomic_DNA"/>
</dbReference>
<gene>
    <name evidence="2" type="ORF">BT67DRAFT_494146</name>
</gene>
<protein>
    <submittedName>
        <fullName evidence="2">Uncharacterized protein</fullName>
    </submittedName>
</protein>
<feature type="compositionally biased region" description="Pro residues" evidence="1">
    <location>
        <begin position="569"/>
        <end position="587"/>
    </location>
</feature>
<feature type="region of interest" description="Disordered" evidence="1">
    <location>
        <begin position="12"/>
        <end position="45"/>
    </location>
</feature>
<dbReference type="Proteomes" id="UP001304895">
    <property type="component" value="Unassembled WGS sequence"/>
</dbReference>
<feature type="compositionally biased region" description="Gly residues" evidence="1">
    <location>
        <begin position="652"/>
        <end position="664"/>
    </location>
</feature>
<feature type="region of interest" description="Disordered" evidence="1">
    <location>
        <begin position="229"/>
        <end position="299"/>
    </location>
</feature>
<reference evidence="2" key="2">
    <citation type="submission" date="2023-05" db="EMBL/GenBank/DDBJ databases">
        <authorList>
            <consortium name="Lawrence Berkeley National Laboratory"/>
            <person name="Steindorff A."/>
            <person name="Hensen N."/>
            <person name="Bonometti L."/>
            <person name="Westerberg I."/>
            <person name="Brannstrom I.O."/>
            <person name="Guillou S."/>
            <person name="Cros-Aarteil S."/>
            <person name="Calhoun S."/>
            <person name="Haridas S."/>
            <person name="Kuo A."/>
            <person name="Mondo S."/>
            <person name="Pangilinan J."/>
            <person name="Riley R."/>
            <person name="Labutti K."/>
            <person name="Andreopoulos B."/>
            <person name="Lipzen A."/>
            <person name="Chen C."/>
            <person name="Yanf M."/>
            <person name="Daum C."/>
            <person name="Ng V."/>
            <person name="Clum A."/>
            <person name="Ohm R."/>
            <person name="Martin F."/>
            <person name="Silar P."/>
            <person name="Natvig D."/>
            <person name="Lalanne C."/>
            <person name="Gautier V."/>
            <person name="Ament-Velasquez S.L."/>
            <person name="Kruys A."/>
            <person name="Hutchinson M.I."/>
            <person name="Powell A.J."/>
            <person name="Barry K."/>
            <person name="Miller A.N."/>
            <person name="Grigoriev I.V."/>
            <person name="Debuchy R."/>
            <person name="Gladieux P."/>
            <person name="Thoren M.H."/>
            <person name="Johannesson H."/>
        </authorList>
    </citation>
    <scope>NUCLEOTIDE SEQUENCE</scope>
    <source>
        <strain evidence="2">CBS 123565</strain>
    </source>
</reference>
<feature type="compositionally biased region" description="Low complexity" evidence="1">
    <location>
        <begin position="844"/>
        <end position="860"/>
    </location>
</feature>
<feature type="region of interest" description="Disordered" evidence="1">
    <location>
        <begin position="697"/>
        <end position="723"/>
    </location>
</feature>
<feature type="compositionally biased region" description="Low complexity" evidence="1">
    <location>
        <begin position="483"/>
        <end position="492"/>
    </location>
</feature>
<feature type="compositionally biased region" description="Pro residues" evidence="1">
    <location>
        <begin position="23"/>
        <end position="34"/>
    </location>
</feature>
<reference evidence="2" key="1">
    <citation type="journal article" date="2023" name="Mol. Phylogenet. Evol.">
        <title>Genome-scale phylogeny and comparative genomics of the fungal order Sordariales.</title>
        <authorList>
            <person name="Hensen N."/>
            <person name="Bonometti L."/>
            <person name="Westerberg I."/>
            <person name="Brannstrom I.O."/>
            <person name="Guillou S."/>
            <person name="Cros-Aarteil S."/>
            <person name="Calhoun S."/>
            <person name="Haridas S."/>
            <person name="Kuo A."/>
            <person name="Mondo S."/>
            <person name="Pangilinan J."/>
            <person name="Riley R."/>
            <person name="LaButti K."/>
            <person name="Andreopoulos B."/>
            <person name="Lipzen A."/>
            <person name="Chen C."/>
            <person name="Yan M."/>
            <person name="Daum C."/>
            <person name="Ng V."/>
            <person name="Clum A."/>
            <person name="Steindorff A."/>
            <person name="Ohm R.A."/>
            <person name="Martin F."/>
            <person name="Silar P."/>
            <person name="Natvig D.O."/>
            <person name="Lalanne C."/>
            <person name="Gautier V."/>
            <person name="Ament-Velasquez S.L."/>
            <person name="Kruys A."/>
            <person name="Hutchinson M.I."/>
            <person name="Powell A.J."/>
            <person name="Barry K."/>
            <person name="Miller A.N."/>
            <person name="Grigoriev I.V."/>
            <person name="Debuchy R."/>
            <person name="Gladieux P."/>
            <person name="Hiltunen Thoren M."/>
            <person name="Johannesson H."/>
        </authorList>
    </citation>
    <scope>NUCLEOTIDE SEQUENCE</scope>
    <source>
        <strain evidence="2">CBS 123565</strain>
    </source>
</reference>
<accession>A0AAN6UM57</accession>
<proteinExistence type="predicted"/>
<feature type="compositionally biased region" description="Basic and acidic residues" evidence="1">
    <location>
        <begin position="229"/>
        <end position="262"/>
    </location>
</feature>
<dbReference type="InterPro" id="IPR052145">
    <property type="entry name" value="Mediator/Homeobox_domain"/>
</dbReference>
<feature type="region of interest" description="Disordered" evidence="1">
    <location>
        <begin position="637"/>
        <end position="680"/>
    </location>
</feature>
<sequence>MSGDGFITIHQATPRHAATPIGARPPPPPPPPHPTGYGGNPGARMTTVMAQPTIVQPYPPRPATIAVSPQLQQHQQFQQQRFQQQQQLQQQQQQQQQQYAAPYVAHANTPVKISDIRKERPPTTEEAREALSEYSVFRFQKVDAGSGYGSDGERKKPSWKRALRVEVPGIPKHEVARTVRELNRTTISAAKKKAMLSPDEQRQIEVTLEEVRKFDNAFFQTTLAQIDDQVRPVKSKEKSRDRDRDRDTERGRGRPREKERDRRASRHRKEHHRHVVYGERRASSKPPSKSTEAKTAKTERVTLTAYFKRSPRPETDPIAMLQIQHAQRDAQIRRGMQQVYAQQAARTDVRPEVAHSAPAIAPPPPHGIPVPRPGENAGNGGPGLVNHGHGHDQGHGKVYYADNRGPAVTIVQPSAHRALAIAAPDHRHPSPRRPSPHPPSRRQPSPRRPSPRRPSPRRRFESPPSTASSTYSETFSLPDSDDTSGTSPSTASFPSRPGSYVRTGPAKTTPRFPSGPSPNFANPRAAHPAAPMHIPTPHPHLHPGPGTAMGTPHPPQLHPHNNHHHAPAPAAPTPPATALPRPIPIPPTTTTTTTTTTQQIYDSAYAAGRADTRAEAMSMAERIATAAATAATAAAQARSGGGSSSSSDSDSDGGGGGGGIGGGKRAVRRPRPYGDVDWARERERSVRSGVRIVRAPRQPLQGGCGGGYGRGGERGGGGEGLGRGMETLRVRVDEQGGDELGFRLDLDEERRGGRPYALREGGGDYPRRGLPQVHVDIGTEVRRGGGWEDEERGERVRRDGGLRIRGGDEQRAREGLLRRRDPGVHGGVGAVGSSNPFNPRPGLGRRTATATAAGGYDSVN</sequence>
<evidence type="ECO:0000256" key="1">
    <source>
        <dbReference type="SAM" id="MobiDB-lite"/>
    </source>
</evidence>
<feature type="region of interest" description="Disordered" evidence="1">
    <location>
        <begin position="422"/>
        <end position="597"/>
    </location>
</feature>
<dbReference type="PANTHER" id="PTHR24330">
    <property type="entry name" value="HOMEOBOX PROTEIN BARH-LIKE"/>
    <property type="match status" value="1"/>
</dbReference>
<name>A0AAN6UM57_9PEZI</name>
<keyword evidence="3" id="KW-1185">Reference proteome</keyword>
<feature type="compositionally biased region" description="Low complexity" evidence="1">
    <location>
        <begin position="588"/>
        <end position="597"/>
    </location>
</feature>
<feature type="compositionally biased region" description="Basic and acidic residues" evidence="1">
    <location>
        <begin position="806"/>
        <end position="823"/>
    </location>
</feature>
<organism evidence="2 3">
    <name type="scientific">Trichocladium antarcticum</name>
    <dbReference type="NCBI Taxonomy" id="1450529"/>
    <lineage>
        <taxon>Eukaryota</taxon>
        <taxon>Fungi</taxon>
        <taxon>Dikarya</taxon>
        <taxon>Ascomycota</taxon>
        <taxon>Pezizomycotina</taxon>
        <taxon>Sordariomycetes</taxon>
        <taxon>Sordariomycetidae</taxon>
        <taxon>Sordariales</taxon>
        <taxon>Chaetomiaceae</taxon>
        <taxon>Trichocladium</taxon>
    </lineage>
</organism>
<feature type="compositionally biased region" description="Pro residues" evidence="1">
    <location>
        <begin position="360"/>
        <end position="372"/>
    </location>
</feature>
<feature type="region of interest" description="Disordered" evidence="1">
    <location>
        <begin position="806"/>
        <end position="860"/>
    </location>
</feature>
<evidence type="ECO:0000313" key="2">
    <source>
        <dbReference type="EMBL" id="KAK4135280.1"/>
    </source>
</evidence>
<dbReference type="AlphaFoldDB" id="A0AAN6UM57"/>
<evidence type="ECO:0000313" key="3">
    <source>
        <dbReference type="Proteomes" id="UP001304895"/>
    </source>
</evidence>
<comment type="caution">
    <text evidence="2">The sequence shown here is derived from an EMBL/GenBank/DDBJ whole genome shotgun (WGS) entry which is preliminary data.</text>
</comment>
<dbReference type="PANTHER" id="PTHR24330:SF19">
    <property type="entry name" value="MEDIATOR OF RNA POLYMERASE II TRANSCRIPTION SUBUNIT 29"/>
    <property type="match status" value="1"/>
</dbReference>
<feature type="compositionally biased region" description="Basic residues" evidence="1">
    <location>
        <begin position="263"/>
        <end position="275"/>
    </location>
</feature>
<feature type="compositionally biased region" description="Polar residues" evidence="1">
    <location>
        <begin position="466"/>
        <end position="475"/>
    </location>
</feature>
<feature type="compositionally biased region" description="Low complexity" evidence="1">
    <location>
        <begin position="637"/>
        <end position="648"/>
    </location>
</feature>
<feature type="region of interest" description="Disordered" evidence="1">
    <location>
        <begin position="358"/>
        <end position="398"/>
    </location>
</feature>
<feature type="compositionally biased region" description="Gly residues" evidence="1">
    <location>
        <begin position="702"/>
        <end position="723"/>
    </location>
</feature>